<proteinExistence type="predicted"/>
<name>A0A4C1X8A8_EUMVA</name>
<gene>
    <name evidence="2" type="ORF">EVAR_36939_1</name>
</gene>
<dbReference type="AlphaFoldDB" id="A0A4C1X8A8"/>
<evidence type="ECO:0000313" key="3">
    <source>
        <dbReference type="Proteomes" id="UP000299102"/>
    </source>
</evidence>
<feature type="compositionally biased region" description="Pro residues" evidence="1">
    <location>
        <begin position="168"/>
        <end position="177"/>
    </location>
</feature>
<evidence type="ECO:0000256" key="1">
    <source>
        <dbReference type="SAM" id="MobiDB-lite"/>
    </source>
</evidence>
<evidence type="ECO:0000313" key="2">
    <source>
        <dbReference type="EMBL" id="GBP58467.1"/>
    </source>
</evidence>
<organism evidence="2 3">
    <name type="scientific">Eumeta variegata</name>
    <name type="common">Bagworm moth</name>
    <name type="synonym">Eumeta japonica</name>
    <dbReference type="NCBI Taxonomy" id="151549"/>
    <lineage>
        <taxon>Eukaryota</taxon>
        <taxon>Metazoa</taxon>
        <taxon>Ecdysozoa</taxon>
        <taxon>Arthropoda</taxon>
        <taxon>Hexapoda</taxon>
        <taxon>Insecta</taxon>
        <taxon>Pterygota</taxon>
        <taxon>Neoptera</taxon>
        <taxon>Endopterygota</taxon>
        <taxon>Lepidoptera</taxon>
        <taxon>Glossata</taxon>
        <taxon>Ditrysia</taxon>
        <taxon>Tineoidea</taxon>
        <taxon>Psychidae</taxon>
        <taxon>Oiketicinae</taxon>
        <taxon>Eumeta</taxon>
    </lineage>
</organism>
<protein>
    <submittedName>
        <fullName evidence="2">Uncharacterized protein</fullName>
    </submittedName>
</protein>
<reference evidence="2 3" key="1">
    <citation type="journal article" date="2019" name="Commun. Biol.">
        <title>The bagworm genome reveals a unique fibroin gene that provides high tensile strength.</title>
        <authorList>
            <person name="Kono N."/>
            <person name="Nakamura H."/>
            <person name="Ohtoshi R."/>
            <person name="Tomita M."/>
            <person name="Numata K."/>
            <person name="Arakawa K."/>
        </authorList>
    </citation>
    <scope>NUCLEOTIDE SEQUENCE [LARGE SCALE GENOMIC DNA]</scope>
</reference>
<feature type="region of interest" description="Disordered" evidence="1">
    <location>
        <begin position="1"/>
        <end position="33"/>
    </location>
</feature>
<dbReference type="EMBL" id="BGZK01000735">
    <property type="protein sequence ID" value="GBP58467.1"/>
    <property type="molecule type" value="Genomic_DNA"/>
</dbReference>
<comment type="caution">
    <text evidence="2">The sequence shown here is derived from an EMBL/GenBank/DDBJ whole genome shotgun (WGS) entry which is preliminary data.</text>
</comment>
<keyword evidence="3" id="KW-1185">Reference proteome</keyword>
<accession>A0A4C1X8A8</accession>
<sequence length="177" mass="19327">MCRATGALNVRKRKGVSVTDHSPHSTPPAYRANRAEPISACEVFTGSAGARRPPRATICPYNSQWYEALERTRRGRRRAAGGGPVRTPRLPLAALWALWPVADARAFHGIHTRKTDSQVKEAQRPHSTYEALIEFAPRGGRGPAIDELAEAAPGPGRGECRRCSAPDAAPPTPRYYH</sequence>
<feature type="region of interest" description="Disordered" evidence="1">
    <location>
        <begin position="138"/>
        <end position="177"/>
    </location>
</feature>
<dbReference type="Proteomes" id="UP000299102">
    <property type="component" value="Unassembled WGS sequence"/>
</dbReference>